<comment type="caution">
    <text evidence="2">The sequence shown here is derived from an EMBL/GenBank/DDBJ whole genome shotgun (WGS) entry which is preliminary data.</text>
</comment>
<evidence type="ECO:0000313" key="2">
    <source>
        <dbReference type="EMBL" id="PVZ98150.1"/>
    </source>
</evidence>
<sequence>MDKSGVQLNNVATALVVTKGLKVANQITSGEKGETGVRKVQEFEMDFPPGSKVVMNKRTGYSNSEVFKDWLKTHFIPRNTHGKILLILDGHGSHCADVSVLE</sequence>
<reference evidence="2 3" key="1">
    <citation type="journal article" date="2018" name="MBio">
        <title>Comparative Genomics Reveals the Core Gene Toolbox for the Fungus-Insect Symbiosis.</title>
        <authorList>
            <person name="Wang Y."/>
            <person name="Stata M."/>
            <person name="Wang W."/>
            <person name="Stajich J.E."/>
            <person name="White M.M."/>
            <person name="Moncalvo J.M."/>
        </authorList>
    </citation>
    <scope>NUCLEOTIDE SEQUENCE [LARGE SCALE GENOMIC DNA]</scope>
    <source>
        <strain evidence="2 3">AUS-126-30</strain>
    </source>
</reference>
<dbReference type="AlphaFoldDB" id="A0A2U1IZ96"/>
<keyword evidence="3" id="KW-1185">Reference proteome</keyword>
<accession>A0A2U1IZ96</accession>
<evidence type="ECO:0000313" key="3">
    <source>
        <dbReference type="Proteomes" id="UP000245591"/>
    </source>
</evidence>
<gene>
    <name evidence="2" type="ORF">BB558_005853</name>
</gene>
<organism evidence="2 3">
    <name type="scientific">Smittium angustum</name>
    <dbReference type="NCBI Taxonomy" id="133377"/>
    <lineage>
        <taxon>Eukaryota</taxon>
        <taxon>Fungi</taxon>
        <taxon>Fungi incertae sedis</taxon>
        <taxon>Zoopagomycota</taxon>
        <taxon>Kickxellomycotina</taxon>
        <taxon>Harpellomycetes</taxon>
        <taxon>Harpellales</taxon>
        <taxon>Legeriomycetaceae</taxon>
        <taxon>Smittium</taxon>
    </lineage>
</organism>
<proteinExistence type="predicted"/>
<evidence type="ECO:0000259" key="1">
    <source>
        <dbReference type="Pfam" id="PF03184"/>
    </source>
</evidence>
<dbReference type="InterPro" id="IPR004875">
    <property type="entry name" value="DDE_SF_endonuclease_dom"/>
</dbReference>
<feature type="domain" description="DDE-1" evidence="1">
    <location>
        <begin position="58"/>
        <end position="97"/>
    </location>
</feature>
<dbReference type="Pfam" id="PF03184">
    <property type="entry name" value="DDE_1"/>
    <property type="match status" value="1"/>
</dbReference>
<dbReference type="Proteomes" id="UP000245591">
    <property type="component" value="Unassembled WGS sequence"/>
</dbReference>
<name>A0A2U1IZ96_SMIAN</name>
<dbReference type="EMBL" id="MBFU01000584">
    <property type="protein sequence ID" value="PVZ98150.1"/>
    <property type="molecule type" value="Genomic_DNA"/>
</dbReference>
<dbReference type="GO" id="GO:0003676">
    <property type="term" value="F:nucleic acid binding"/>
    <property type="evidence" value="ECO:0007669"/>
    <property type="project" value="InterPro"/>
</dbReference>
<protein>
    <recommendedName>
        <fullName evidence="1">DDE-1 domain-containing protein</fullName>
    </recommendedName>
</protein>